<comment type="caution">
    <text evidence="11">The sequence shown here is derived from an EMBL/GenBank/DDBJ whole genome shotgun (WGS) entry which is preliminary data.</text>
</comment>
<dbReference type="Gene3D" id="1.10.10.10">
    <property type="entry name" value="Winged helix-like DNA-binding domain superfamily/Winged helix DNA-binding domain"/>
    <property type="match status" value="1"/>
</dbReference>
<keyword evidence="2 8" id="KW-0963">Cytoplasm</keyword>
<dbReference type="CDD" id="cd06445">
    <property type="entry name" value="ATase"/>
    <property type="match status" value="1"/>
</dbReference>
<name>A0ABV8V297_9GAMM</name>
<dbReference type="GO" id="GO:0003908">
    <property type="term" value="F:methylated-DNA-[protein]-cysteine S-methyltransferase activity"/>
    <property type="evidence" value="ECO:0007669"/>
    <property type="project" value="UniProtKB-EC"/>
</dbReference>
<dbReference type="EMBL" id="JBHSCX010000004">
    <property type="protein sequence ID" value="MFC4361897.1"/>
    <property type="molecule type" value="Genomic_DNA"/>
</dbReference>
<dbReference type="HAMAP" id="MF_00772">
    <property type="entry name" value="OGT"/>
    <property type="match status" value="1"/>
</dbReference>
<dbReference type="InterPro" id="IPR036388">
    <property type="entry name" value="WH-like_DNA-bd_sf"/>
</dbReference>
<dbReference type="NCBIfam" id="TIGR00589">
    <property type="entry name" value="ogt"/>
    <property type="match status" value="1"/>
</dbReference>
<evidence type="ECO:0000313" key="11">
    <source>
        <dbReference type="EMBL" id="MFC4361897.1"/>
    </source>
</evidence>
<evidence type="ECO:0000256" key="5">
    <source>
        <dbReference type="ARBA" id="ARBA00022763"/>
    </source>
</evidence>
<dbReference type="InterPro" id="IPR036217">
    <property type="entry name" value="MethylDNA_cys_MeTrfase_DNAb"/>
</dbReference>
<evidence type="ECO:0000256" key="4">
    <source>
        <dbReference type="ARBA" id="ARBA00022679"/>
    </source>
</evidence>
<feature type="domain" description="Methylguanine DNA methyltransferase ribonuclease-like" evidence="10">
    <location>
        <begin position="9"/>
        <end position="69"/>
    </location>
</feature>
<dbReference type="Pfam" id="PF02870">
    <property type="entry name" value="Methyltransf_1N"/>
    <property type="match status" value="1"/>
</dbReference>
<keyword evidence="3 8" id="KW-0489">Methyltransferase</keyword>
<evidence type="ECO:0000256" key="6">
    <source>
        <dbReference type="ARBA" id="ARBA00023204"/>
    </source>
</evidence>
<dbReference type="EC" id="2.1.1.63" evidence="8"/>
<evidence type="ECO:0000259" key="10">
    <source>
        <dbReference type="Pfam" id="PF02870"/>
    </source>
</evidence>
<feature type="domain" description="Methylated-DNA-[protein]-cysteine S-methyltransferase DNA binding" evidence="9">
    <location>
        <begin position="74"/>
        <end position="153"/>
    </location>
</feature>
<comment type="subcellular location">
    <subcellularLocation>
        <location evidence="8">Cytoplasm</location>
    </subcellularLocation>
</comment>
<keyword evidence="12" id="KW-1185">Reference proteome</keyword>
<dbReference type="PANTHER" id="PTHR10815">
    <property type="entry name" value="METHYLATED-DNA--PROTEIN-CYSTEINE METHYLTRANSFERASE"/>
    <property type="match status" value="1"/>
</dbReference>
<gene>
    <name evidence="11" type="ORF">ACFOX3_06255</name>
</gene>
<dbReference type="RefSeq" id="WP_290264012.1">
    <property type="nucleotide sequence ID" value="NZ_JAUFQG010000006.1"/>
</dbReference>
<evidence type="ECO:0000259" key="9">
    <source>
        <dbReference type="Pfam" id="PF01035"/>
    </source>
</evidence>
<dbReference type="InterPro" id="IPR008332">
    <property type="entry name" value="MethylG_MeTrfase_N"/>
</dbReference>
<comment type="catalytic activity">
    <reaction evidence="7 8">
        <text>a 6-O-methyl-2'-deoxyguanosine in DNA + L-cysteinyl-[protein] = S-methyl-L-cysteinyl-[protein] + a 2'-deoxyguanosine in DNA</text>
        <dbReference type="Rhea" id="RHEA:24000"/>
        <dbReference type="Rhea" id="RHEA-COMP:10131"/>
        <dbReference type="Rhea" id="RHEA-COMP:10132"/>
        <dbReference type="Rhea" id="RHEA-COMP:11367"/>
        <dbReference type="Rhea" id="RHEA-COMP:11368"/>
        <dbReference type="ChEBI" id="CHEBI:29950"/>
        <dbReference type="ChEBI" id="CHEBI:82612"/>
        <dbReference type="ChEBI" id="CHEBI:85445"/>
        <dbReference type="ChEBI" id="CHEBI:85448"/>
        <dbReference type="EC" id="2.1.1.63"/>
    </reaction>
</comment>
<dbReference type="PROSITE" id="PS00374">
    <property type="entry name" value="MGMT"/>
    <property type="match status" value="1"/>
</dbReference>
<keyword evidence="4 8" id="KW-0808">Transferase</keyword>
<keyword evidence="5 8" id="KW-0227">DNA damage</keyword>
<evidence type="ECO:0000256" key="8">
    <source>
        <dbReference type="HAMAP-Rule" id="MF_00772"/>
    </source>
</evidence>
<dbReference type="Gene3D" id="3.30.160.70">
    <property type="entry name" value="Methylated DNA-protein cysteine methyltransferase domain"/>
    <property type="match status" value="1"/>
</dbReference>
<reference evidence="12" key="1">
    <citation type="journal article" date="2019" name="Int. J. Syst. Evol. Microbiol.">
        <title>The Global Catalogue of Microorganisms (GCM) 10K type strain sequencing project: providing services to taxonomists for standard genome sequencing and annotation.</title>
        <authorList>
            <consortium name="The Broad Institute Genomics Platform"/>
            <consortium name="The Broad Institute Genome Sequencing Center for Infectious Disease"/>
            <person name="Wu L."/>
            <person name="Ma J."/>
        </authorList>
    </citation>
    <scope>NUCLEOTIDE SEQUENCE [LARGE SCALE GENOMIC DNA]</scope>
    <source>
        <strain evidence="12">CECT 8570</strain>
    </source>
</reference>
<dbReference type="GO" id="GO:0032259">
    <property type="term" value="P:methylation"/>
    <property type="evidence" value="ECO:0007669"/>
    <property type="project" value="UniProtKB-KW"/>
</dbReference>
<dbReference type="InterPro" id="IPR036631">
    <property type="entry name" value="MGMT_N_sf"/>
</dbReference>
<keyword evidence="6 8" id="KW-0234">DNA repair</keyword>
<proteinExistence type="inferred from homology"/>
<evidence type="ECO:0000256" key="1">
    <source>
        <dbReference type="ARBA" id="ARBA00001286"/>
    </source>
</evidence>
<dbReference type="SUPFAM" id="SSF53155">
    <property type="entry name" value="Methylated DNA-protein cysteine methyltransferase domain"/>
    <property type="match status" value="1"/>
</dbReference>
<evidence type="ECO:0000313" key="12">
    <source>
        <dbReference type="Proteomes" id="UP001595840"/>
    </source>
</evidence>
<dbReference type="Pfam" id="PF01035">
    <property type="entry name" value="DNA_binding_1"/>
    <property type="match status" value="1"/>
</dbReference>
<comment type="similarity">
    <text evidence="8">Belongs to the MGMT family.</text>
</comment>
<accession>A0ABV8V297</accession>
<dbReference type="SUPFAM" id="SSF46767">
    <property type="entry name" value="Methylated DNA-protein cysteine methyltransferase, C-terminal domain"/>
    <property type="match status" value="1"/>
</dbReference>
<comment type="function">
    <text evidence="8">Involved in the cellular defense against the biological effects of O6-methylguanine (O6-MeG) and O4-methylthymine (O4-MeT) in DNA. Repairs the methylated nucleobase in DNA by stoichiometrically transferring the methyl group to a cysteine residue in the enzyme. This is a suicide reaction: the enzyme is irreversibly inactivated.</text>
</comment>
<protein>
    <recommendedName>
        <fullName evidence="8">Methylated-DNA--protein-cysteine methyltransferase</fullName>
        <ecNumber evidence="8">2.1.1.63</ecNumber>
    </recommendedName>
    <alternativeName>
        <fullName evidence="8">6-O-methylguanine-DNA methyltransferase</fullName>
        <shortName evidence="8">MGMT</shortName>
    </alternativeName>
    <alternativeName>
        <fullName evidence="8">O-6-methylguanine-DNA-alkyltransferase</fullName>
    </alternativeName>
</protein>
<organism evidence="11 12">
    <name type="scientific">Simiduia curdlanivorans</name>
    <dbReference type="NCBI Taxonomy" id="1492769"/>
    <lineage>
        <taxon>Bacteria</taxon>
        <taxon>Pseudomonadati</taxon>
        <taxon>Pseudomonadota</taxon>
        <taxon>Gammaproteobacteria</taxon>
        <taxon>Cellvibrionales</taxon>
        <taxon>Cellvibrionaceae</taxon>
        <taxon>Simiduia</taxon>
    </lineage>
</organism>
<feature type="active site" description="Nucleophile; methyl group acceptor" evidence="8">
    <location>
        <position position="125"/>
    </location>
</feature>
<evidence type="ECO:0000256" key="7">
    <source>
        <dbReference type="ARBA" id="ARBA00049348"/>
    </source>
</evidence>
<comment type="miscellaneous">
    <text evidence="8">This enzyme catalyzes only one turnover and therefore is not strictly catalytic. According to one definition, an enzyme is a biocatalyst that acts repeatedly and over many reaction cycles.</text>
</comment>
<dbReference type="Proteomes" id="UP001595840">
    <property type="component" value="Unassembled WGS sequence"/>
</dbReference>
<dbReference type="InterPro" id="IPR001497">
    <property type="entry name" value="MethylDNA_cys_MeTrfase_AS"/>
</dbReference>
<sequence length="158" mass="17027">MKNESPLAYNHLATPIGNLWVGAQDDGVAEIVFRDGASEAVNSPLLCEAIDQLQGYFAGKLTQFHFPMAPVGTDFQRAVWRALLDVQYADTCSYSDIASAIKNPKAVRAVGAANGRNPIAIVVPCHRVIGANGSLTGYNGGLHRKQWLLAHEANIRRG</sequence>
<dbReference type="InterPro" id="IPR023546">
    <property type="entry name" value="MGMT"/>
</dbReference>
<evidence type="ECO:0000256" key="2">
    <source>
        <dbReference type="ARBA" id="ARBA00022490"/>
    </source>
</evidence>
<dbReference type="InterPro" id="IPR014048">
    <property type="entry name" value="MethylDNA_cys_MeTrfase_DNA-bd"/>
</dbReference>
<evidence type="ECO:0000256" key="3">
    <source>
        <dbReference type="ARBA" id="ARBA00022603"/>
    </source>
</evidence>
<dbReference type="PANTHER" id="PTHR10815:SF5">
    <property type="entry name" value="METHYLATED-DNA--PROTEIN-CYSTEINE METHYLTRANSFERASE"/>
    <property type="match status" value="1"/>
</dbReference>
<comment type="catalytic activity">
    <reaction evidence="1 8">
        <text>a 4-O-methyl-thymidine in DNA + L-cysteinyl-[protein] = a thymidine in DNA + S-methyl-L-cysteinyl-[protein]</text>
        <dbReference type="Rhea" id="RHEA:53428"/>
        <dbReference type="Rhea" id="RHEA-COMP:10131"/>
        <dbReference type="Rhea" id="RHEA-COMP:10132"/>
        <dbReference type="Rhea" id="RHEA-COMP:13555"/>
        <dbReference type="Rhea" id="RHEA-COMP:13556"/>
        <dbReference type="ChEBI" id="CHEBI:29950"/>
        <dbReference type="ChEBI" id="CHEBI:82612"/>
        <dbReference type="ChEBI" id="CHEBI:137386"/>
        <dbReference type="ChEBI" id="CHEBI:137387"/>
        <dbReference type="EC" id="2.1.1.63"/>
    </reaction>
</comment>